<organism evidence="3 4">
    <name type="scientific">Didymosphaeria variabile</name>
    <dbReference type="NCBI Taxonomy" id="1932322"/>
    <lineage>
        <taxon>Eukaryota</taxon>
        <taxon>Fungi</taxon>
        <taxon>Dikarya</taxon>
        <taxon>Ascomycota</taxon>
        <taxon>Pezizomycotina</taxon>
        <taxon>Dothideomycetes</taxon>
        <taxon>Pleosporomycetidae</taxon>
        <taxon>Pleosporales</taxon>
        <taxon>Massarineae</taxon>
        <taxon>Didymosphaeriaceae</taxon>
        <taxon>Didymosphaeria</taxon>
    </lineage>
</organism>
<dbReference type="RefSeq" id="XP_056075792.1">
    <property type="nucleotide sequence ID" value="XM_056208970.1"/>
</dbReference>
<dbReference type="InterPro" id="IPR045518">
    <property type="entry name" value="2EXR"/>
</dbReference>
<dbReference type="PANTHER" id="PTHR35910">
    <property type="entry name" value="2EXR DOMAIN-CONTAINING PROTEIN"/>
    <property type="match status" value="1"/>
</dbReference>
<feature type="compositionally biased region" description="Polar residues" evidence="1">
    <location>
        <begin position="11"/>
        <end position="27"/>
    </location>
</feature>
<dbReference type="Proteomes" id="UP001140513">
    <property type="component" value="Unassembled WGS sequence"/>
</dbReference>
<evidence type="ECO:0000313" key="4">
    <source>
        <dbReference type="Proteomes" id="UP001140513"/>
    </source>
</evidence>
<comment type="caution">
    <text evidence="3">The sequence shown here is derived from an EMBL/GenBank/DDBJ whole genome shotgun (WGS) entry which is preliminary data.</text>
</comment>
<sequence length="466" mass="53539">MAIRSRPPWEKQSNAPTADESSGTHASDISTDFEFLNDSFARASAAPASFPQFQELPLELREYIWEFSLPQQRILKVTVVGQNLAEISALPSEKDETKDPSYPRYNRENYLGSIVSDASYHLRLRSTSSNSPLLYTNREANKVANRVYRVGVPVFHGRCRKARGRNTALHVAKSASPCLRFCPERDTVLITIERNEDEPCFVHFVHDALAYDPNDKGILHMAIMSDDSPSCTRLPIRLSNLHSRARGALTSTLRSLESVSLIHLFRAKYRQMYSSLQSHFLSNDIHQTEMVRFNRAYPLWSSTASYSTLPADPRPVSRYLDLVDCGWDPQSLIRAWRMLEEAYDVPPTSPEKMRVLIATTDDEESLEIATTSQARWFRQQEEILASHMWRKWGFFDLHFPELQNPDTEESLEFSKKQNAIGFWSIPLEAFGPVPKVPYDTHRWRMTRVCDFTPFESQIQLGVFHIT</sequence>
<dbReference type="PANTHER" id="PTHR35910:SF1">
    <property type="entry name" value="2EXR DOMAIN-CONTAINING PROTEIN"/>
    <property type="match status" value="1"/>
</dbReference>
<feature type="region of interest" description="Disordered" evidence="1">
    <location>
        <begin position="1"/>
        <end position="27"/>
    </location>
</feature>
<accession>A0A9W8XVK8</accession>
<keyword evidence="4" id="KW-1185">Reference proteome</keyword>
<protein>
    <recommendedName>
        <fullName evidence="2">2EXR domain-containing protein</fullName>
    </recommendedName>
</protein>
<evidence type="ECO:0000259" key="2">
    <source>
        <dbReference type="Pfam" id="PF20150"/>
    </source>
</evidence>
<dbReference type="EMBL" id="JAPEUX010000001">
    <property type="protein sequence ID" value="KAJ4359590.1"/>
    <property type="molecule type" value="Genomic_DNA"/>
</dbReference>
<dbReference type="OrthoDB" id="3469466at2759"/>
<reference evidence="3" key="1">
    <citation type="submission" date="2022-10" db="EMBL/GenBank/DDBJ databases">
        <title>Tapping the CABI collections for fungal endophytes: first genome assemblies for Collariella, Neodidymelliopsis, Ascochyta clinopodiicola, Didymella pomorum, Didymosphaeria variabile, Neocosmospora piperis and Neocucurbitaria cava.</title>
        <authorList>
            <person name="Hill R."/>
        </authorList>
    </citation>
    <scope>NUCLEOTIDE SEQUENCE</scope>
    <source>
        <strain evidence="3">IMI 356815</strain>
    </source>
</reference>
<name>A0A9W8XVK8_9PLEO</name>
<proteinExistence type="predicted"/>
<dbReference type="AlphaFoldDB" id="A0A9W8XVK8"/>
<dbReference type="Pfam" id="PF20150">
    <property type="entry name" value="2EXR"/>
    <property type="match status" value="1"/>
</dbReference>
<feature type="domain" description="2EXR" evidence="2">
    <location>
        <begin position="50"/>
        <end position="188"/>
    </location>
</feature>
<evidence type="ECO:0000256" key="1">
    <source>
        <dbReference type="SAM" id="MobiDB-lite"/>
    </source>
</evidence>
<gene>
    <name evidence="3" type="ORF">N0V89_000145</name>
</gene>
<evidence type="ECO:0000313" key="3">
    <source>
        <dbReference type="EMBL" id="KAJ4359590.1"/>
    </source>
</evidence>
<dbReference type="GeneID" id="80903675"/>